<dbReference type="AlphaFoldDB" id="C5FE30"/>
<name>C5FE30_ARTOC</name>
<sequence length="68" mass="7586">MDISPGYAIRAVVAAIISTLPRNSEYLIPDYNTAHNWLIEDEDLAKVLSGIGVSFTIDEDDYMLSFFS</sequence>
<dbReference type="VEuPathDB" id="FungiDB:MCYG_00952"/>
<dbReference type="HOGENOM" id="CLU_2793507_0_0_1"/>
<reference evidence="2" key="1">
    <citation type="journal article" date="2012" name="MBio">
        <title>Comparative genome analysis of Trichophyton rubrum and related dermatophytes reveals candidate genes involved in infection.</title>
        <authorList>
            <person name="Martinez D.A."/>
            <person name="Oliver B.G."/>
            <person name="Graeser Y."/>
            <person name="Goldberg J.M."/>
            <person name="Li W."/>
            <person name="Martinez-Rossi N.M."/>
            <person name="Monod M."/>
            <person name="Shelest E."/>
            <person name="Barton R.C."/>
            <person name="Birch E."/>
            <person name="Brakhage A.A."/>
            <person name="Chen Z."/>
            <person name="Gurr S.J."/>
            <person name="Heiman D."/>
            <person name="Heitman J."/>
            <person name="Kosti I."/>
            <person name="Rossi A."/>
            <person name="Saif S."/>
            <person name="Samalova M."/>
            <person name="Saunders C.W."/>
            <person name="Shea T."/>
            <person name="Summerbell R.C."/>
            <person name="Xu J."/>
            <person name="Young S."/>
            <person name="Zeng Q."/>
            <person name="Birren B.W."/>
            <person name="Cuomo C.A."/>
            <person name="White T.C."/>
        </authorList>
    </citation>
    <scope>NUCLEOTIDE SEQUENCE [LARGE SCALE GENOMIC DNA]</scope>
    <source>
        <strain evidence="2">ATCC MYA-4605 / CBS 113480</strain>
    </source>
</reference>
<organism evidence="1 2">
    <name type="scientific">Arthroderma otae (strain ATCC MYA-4605 / CBS 113480)</name>
    <name type="common">Microsporum canis</name>
    <dbReference type="NCBI Taxonomy" id="554155"/>
    <lineage>
        <taxon>Eukaryota</taxon>
        <taxon>Fungi</taxon>
        <taxon>Dikarya</taxon>
        <taxon>Ascomycota</taxon>
        <taxon>Pezizomycotina</taxon>
        <taxon>Eurotiomycetes</taxon>
        <taxon>Eurotiomycetidae</taxon>
        <taxon>Onygenales</taxon>
        <taxon>Arthrodermataceae</taxon>
        <taxon>Microsporum</taxon>
    </lineage>
</organism>
<keyword evidence="2" id="KW-1185">Reference proteome</keyword>
<gene>
    <name evidence="1" type="ORF">MCYG_00952</name>
</gene>
<protein>
    <submittedName>
        <fullName evidence="1">Uncharacterized protein</fullName>
    </submittedName>
</protein>
<dbReference type="RefSeq" id="XP_002850848.1">
    <property type="nucleotide sequence ID" value="XM_002850802.1"/>
</dbReference>
<dbReference type="GeneID" id="9223584"/>
<dbReference type="Proteomes" id="UP000002035">
    <property type="component" value="Unassembled WGS sequence"/>
</dbReference>
<dbReference type="OrthoDB" id="10561725at2759"/>
<dbReference type="EMBL" id="DS995701">
    <property type="protein sequence ID" value="EEQ28064.1"/>
    <property type="molecule type" value="Genomic_DNA"/>
</dbReference>
<proteinExistence type="predicted"/>
<evidence type="ECO:0000313" key="1">
    <source>
        <dbReference type="EMBL" id="EEQ28064.1"/>
    </source>
</evidence>
<evidence type="ECO:0000313" key="2">
    <source>
        <dbReference type="Proteomes" id="UP000002035"/>
    </source>
</evidence>
<accession>C5FE30</accession>